<dbReference type="InterPro" id="IPR009057">
    <property type="entry name" value="Homeodomain-like_sf"/>
</dbReference>
<dbReference type="GO" id="GO:0043565">
    <property type="term" value="F:sequence-specific DNA binding"/>
    <property type="evidence" value="ECO:0007669"/>
    <property type="project" value="InterPro"/>
</dbReference>
<evidence type="ECO:0000256" key="1">
    <source>
        <dbReference type="ARBA" id="ARBA00023015"/>
    </source>
</evidence>
<comment type="caution">
    <text evidence="5">The sequence shown here is derived from an EMBL/GenBank/DDBJ whole genome shotgun (WGS) entry which is preliminary data.</text>
</comment>
<evidence type="ECO:0000313" key="5">
    <source>
        <dbReference type="EMBL" id="HIX74509.1"/>
    </source>
</evidence>
<dbReference type="AlphaFoldDB" id="A0A9D1X866"/>
<reference evidence="5" key="2">
    <citation type="submission" date="2021-04" db="EMBL/GenBank/DDBJ databases">
        <authorList>
            <person name="Gilroy R."/>
        </authorList>
    </citation>
    <scope>NUCLEOTIDE SEQUENCE</scope>
    <source>
        <strain evidence="5">ChiGjej6B6-14162</strain>
    </source>
</reference>
<protein>
    <submittedName>
        <fullName evidence="5">Helix-turn-helix transcriptional regulator</fullName>
    </submittedName>
</protein>
<sequence>MGDLPLVEIGEVIEELGVTDCYQEDLLFLEYDKALVKSRGETLFSHARLNALALFLVLEGEADLTVDHMPYKLIKGSFLTLMPSHTLRMIHVDEDFRGYLIAVSSSFMNDYGLFRQKNTSMLRYMEIRKNPCAVFEPSEAEVVRDQMLLVRSKIRQKDHYFYKEIMQNALAGLMLELGNIFSAKKEFTASPALSRKEDLLEQFLKLLFENCREQHGVAYYAERLFITPQYLSLILKTLTGKSANKWIDDALIMEARVLLKAPQATVQQVADLLHFSDQSTFGKFFKKHMGVSPMEYRKSR</sequence>
<evidence type="ECO:0000256" key="2">
    <source>
        <dbReference type="ARBA" id="ARBA00023125"/>
    </source>
</evidence>
<dbReference type="PANTHER" id="PTHR43280">
    <property type="entry name" value="ARAC-FAMILY TRANSCRIPTIONAL REGULATOR"/>
    <property type="match status" value="1"/>
</dbReference>
<name>A0A9D1X866_9BACT</name>
<dbReference type="EMBL" id="DXEL01000043">
    <property type="protein sequence ID" value="HIX74509.1"/>
    <property type="molecule type" value="Genomic_DNA"/>
</dbReference>
<keyword evidence="3" id="KW-0804">Transcription</keyword>
<dbReference type="PANTHER" id="PTHR43280:SF32">
    <property type="entry name" value="TRANSCRIPTIONAL REGULATORY PROTEIN"/>
    <property type="match status" value="1"/>
</dbReference>
<evidence type="ECO:0000313" key="6">
    <source>
        <dbReference type="Proteomes" id="UP000886740"/>
    </source>
</evidence>
<reference evidence="5" key="1">
    <citation type="journal article" date="2021" name="PeerJ">
        <title>Extensive microbial diversity within the chicken gut microbiome revealed by metagenomics and culture.</title>
        <authorList>
            <person name="Gilroy R."/>
            <person name="Ravi A."/>
            <person name="Getino M."/>
            <person name="Pursley I."/>
            <person name="Horton D.L."/>
            <person name="Alikhan N.F."/>
            <person name="Baker D."/>
            <person name="Gharbi K."/>
            <person name="Hall N."/>
            <person name="Watson M."/>
            <person name="Adriaenssens E.M."/>
            <person name="Foster-Nyarko E."/>
            <person name="Jarju S."/>
            <person name="Secka A."/>
            <person name="Antonio M."/>
            <person name="Oren A."/>
            <person name="Chaudhuri R.R."/>
            <person name="La Ragione R."/>
            <person name="Hildebrand F."/>
            <person name="Pallen M.J."/>
        </authorList>
    </citation>
    <scope>NUCLEOTIDE SEQUENCE</scope>
    <source>
        <strain evidence="5">ChiGjej6B6-14162</strain>
    </source>
</reference>
<keyword evidence="1" id="KW-0805">Transcription regulation</keyword>
<feature type="domain" description="HTH araC/xylS-type" evidence="4">
    <location>
        <begin position="201"/>
        <end position="299"/>
    </location>
</feature>
<dbReference type="SMART" id="SM00342">
    <property type="entry name" value="HTH_ARAC"/>
    <property type="match status" value="1"/>
</dbReference>
<gene>
    <name evidence="5" type="ORF">H9977_05705</name>
</gene>
<keyword evidence="2" id="KW-0238">DNA-binding</keyword>
<evidence type="ECO:0000259" key="4">
    <source>
        <dbReference type="PROSITE" id="PS01124"/>
    </source>
</evidence>
<accession>A0A9D1X866</accession>
<dbReference type="SUPFAM" id="SSF46689">
    <property type="entry name" value="Homeodomain-like"/>
    <property type="match status" value="1"/>
</dbReference>
<dbReference type="Proteomes" id="UP000886740">
    <property type="component" value="Unassembled WGS sequence"/>
</dbReference>
<dbReference type="InterPro" id="IPR018060">
    <property type="entry name" value="HTH_AraC"/>
</dbReference>
<dbReference type="Pfam" id="PF12833">
    <property type="entry name" value="HTH_18"/>
    <property type="match status" value="1"/>
</dbReference>
<evidence type="ECO:0000256" key="3">
    <source>
        <dbReference type="ARBA" id="ARBA00023163"/>
    </source>
</evidence>
<dbReference type="GO" id="GO:0003700">
    <property type="term" value="F:DNA-binding transcription factor activity"/>
    <property type="evidence" value="ECO:0007669"/>
    <property type="project" value="InterPro"/>
</dbReference>
<dbReference type="Gene3D" id="1.10.10.60">
    <property type="entry name" value="Homeodomain-like"/>
    <property type="match status" value="1"/>
</dbReference>
<organism evidence="5 6">
    <name type="scientific">Candidatus Parabacteroides intestinipullorum</name>
    <dbReference type="NCBI Taxonomy" id="2838723"/>
    <lineage>
        <taxon>Bacteria</taxon>
        <taxon>Pseudomonadati</taxon>
        <taxon>Bacteroidota</taxon>
        <taxon>Bacteroidia</taxon>
        <taxon>Bacteroidales</taxon>
        <taxon>Tannerellaceae</taxon>
        <taxon>Parabacteroides</taxon>
    </lineage>
</organism>
<dbReference type="PROSITE" id="PS01124">
    <property type="entry name" value="HTH_ARAC_FAMILY_2"/>
    <property type="match status" value="1"/>
</dbReference>
<proteinExistence type="predicted"/>